<evidence type="ECO:0000313" key="3">
    <source>
        <dbReference type="EMBL" id="MCM2374601.1"/>
    </source>
</evidence>
<gene>
    <name evidence="3" type="ORF">NB063_28605</name>
</gene>
<dbReference type="SUPFAM" id="SSF56801">
    <property type="entry name" value="Acetyl-CoA synthetase-like"/>
    <property type="match status" value="1"/>
</dbReference>
<dbReference type="PANTHER" id="PTHR43767:SF1">
    <property type="entry name" value="NONRIBOSOMAL PEPTIDE SYNTHASE PES1 (EUROFUNG)-RELATED"/>
    <property type="match status" value="1"/>
</dbReference>
<dbReference type="Gene3D" id="3.30.300.30">
    <property type="match status" value="1"/>
</dbReference>
<evidence type="ECO:0000313" key="4">
    <source>
        <dbReference type="Proteomes" id="UP001202961"/>
    </source>
</evidence>
<reference evidence="3 4" key="1">
    <citation type="journal article" date="2022" name="Syst. Appl. Microbiol.">
        <title>Rhodopirellula aestuarii sp. nov., a novel member of the genus Rhodopirellula isolated from brackish sediments collected in the Tagus River estuary, Portugal.</title>
        <authorList>
            <person name="Vitorino I.R."/>
            <person name="Klimek D."/>
            <person name="Calusinska M."/>
            <person name="Lobo-da-Cunha A."/>
            <person name="Vasconcelos V."/>
            <person name="Lage O.M."/>
        </authorList>
    </citation>
    <scope>NUCLEOTIDE SEQUENCE [LARGE SCALE GENOMIC DNA]</scope>
    <source>
        <strain evidence="3 4">ICT_H3.1</strain>
    </source>
</reference>
<proteinExistence type="predicted"/>
<dbReference type="EMBL" id="JAMQBK010000092">
    <property type="protein sequence ID" value="MCM2374601.1"/>
    <property type="molecule type" value="Genomic_DNA"/>
</dbReference>
<name>A0ABT0UCT9_9BACT</name>
<comment type="caution">
    <text evidence="3">The sequence shown here is derived from an EMBL/GenBank/DDBJ whole genome shotgun (WGS) entry which is preliminary data.</text>
</comment>
<dbReference type="Pfam" id="PF00501">
    <property type="entry name" value="AMP-binding"/>
    <property type="match status" value="1"/>
</dbReference>
<dbReference type="Gene3D" id="3.40.50.12780">
    <property type="entry name" value="N-terminal domain of ligase-like"/>
    <property type="match status" value="1"/>
</dbReference>
<dbReference type="InterPro" id="IPR025110">
    <property type="entry name" value="AMP-bd_C"/>
</dbReference>
<dbReference type="Proteomes" id="UP001202961">
    <property type="component" value="Unassembled WGS sequence"/>
</dbReference>
<dbReference type="InterPro" id="IPR050237">
    <property type="entry name" value="ATP-dep_AMP-bd_enzyme"/>
</dbReference>
<keyword evidence="4" id="KW-1185">Reference proteome</keyword>
<feature type="domain" description="AMP-binding enzyme C-terminal" evidence="2">
    <location>
        <begin position="507"/>
        <end position="583"/>
    </location>
</feature>
<dbReference type="InterPro" id="IPR020845">
    <property type="entry name" value="AMP-binding_CS"/>
</dbReference>
<dbReference type="InterPro" id="IPR042099">
    <property type="entry name" value="ANL_N_sf"/>
</dbReference>
<accession>A0ABT0UCT9</accession>
<organism evidence="3 4">
    <name type="scientific">Aporhodopirellula aestuarii</name>
    <dbReference type="NCBI Taxonomy" id="2950107"/>
    <lineage>
        <taxon>Bacteria</taxon>
        <taxon>Pseudomonadati</taxon>
        <taxon>Planctomycetota</taxon>
        <taxon>Planctomycetia</taxon>
        <taxon>Pirellulales</taxon>
        <taxon>Pirellulaceae</taxon>
        <taxon>Aporhodopirellula</taxon>
    </lineage>
</organism>
<dbReference type="PANTHER" id="PTHR43767">
    <property type="entry name" value="LONG-CHAIN-FATTY-ACID--COA LIGASE"/>
    <property type="match status" value="1"/>
</dbReference>
<dbReference type="PROSITE" id="PS00455">
    <property type="entry name" value="AMP_BINDING"/>
    <property type="match status" value="1"/>
</dbReference>
<protein>
    <submittedName>
        <fullName evidence="3">AMP-binding protein</fullName>
    </submittedName>
</protein>
<dbReference type="Pfam" id="PF13193">
    <property type="entry name" value="AMP-binding_C"/>
    <property type="match status" value="1"/>
</dbReference>
<dbReference type="InterPro" id="IPR045851">
    <property type="entry name" value="AMP-bd_C_sf"/>
</dbReference>
<sequence length="605" mass="66455">MGDSLPLSNTATTATGLPLNDTLAIRNASVVDVGLRSHGVGPNGVNANGQTATPIAESIEHYRGLPAYGLVRHAANVIPHRVAIVYGEKSWTYEELNFDIVRCAAMFQAYGVERGDRVGILLPNVPEFIIAVNAVWRAGGIAVALSPLSAANEIDKLVDQTECKVMVTLDMLAHLLAPSHKKLQHTFYVSIREHLPAFKQLGYLWMRQQRVGTWSLPSDNSHHWLAEEIATTRREWKHVPINAETDAAYILPTGGTTGEPKIVTLSHQNMVANAWQQLMWTRRRFAQDTMLAVLPFFHSYGVSAIVMGGAAMGATLVVHHRFNVRQVIALMLEHRPTVLHAVPAMLAAMNERLDDHPADLSSLKWVISGGAPLDAEIAEKFAEHSKALVVEGFGLSEASPVTHVGNLYDEPCYGTIGLPLPETQCRIVDEKGGLDDLGCGVVGEMIIRGPQVMLGYWKDPEGSQEAMRDGWLKTGDLATRDERGRYTIVGRKKDLIITSGFNVYPAEVEAVLQTAEGVAEVAVVGQPDALRGEVVKAFIVMQPDAEWDEDALRAHCREHLSKHKQPQIFERCSEELPKNFLGKIIRRKLREPDAEEGQDSSGETA</sequence>
<feature type="domain" description="AMP-dependent synthetase/ligase" evidence="1">
    <location>
        <begin position="72"/>
        <end position="457"/>
    </location>
</feature>
<dbReference type="InterPro" id="IPR000873">
    <property type="entry name" value="AMP-dep_synth/lig_dom"/>
</dbReference>
<dbReference type="RefSeq" id="WP_250932535.1">
    <property type="nucleotide sequence ID" value="NZ_JAMQBK010000092.1"/>
</dbReference>
<evidence type="ECO:0000259" key="1">
    <source>
        <dbReference type="Pfam" id="PF00501"/>
    </source>
</evidence>
<evidence type="ECO:0000259" key="2">
    <source>
        <dbReference type="Pfam" id="PF13193"/>
    </source>
</evidence>